<accession>A0A9D4D7D4</accession>
<name>A0A9D4D7D4_DREPO</name>
<dbReference type="EMBL" id="JAIWYP010000011">
    <property type="protein sequence ID" value="KAH3738588.1"/>
    <property type="molecule type" value="Genomic_DNA"/>
</dbReference>
<proteinExistence type="predicted"/>
<comment type="caution">
    <text evidence="1">The sequence shown here is derived from an EMBL/GenBank/DDBJ whole genome shotgun (WGS) entry which is preliminary data.</text>
</comment>
<organism evidence="1 2">
    <name type="scientific">Dreissena polymorpha</name>
    <name type="common">Zebra mussel</name>
    <name type="synonym">Mytilus polymorpha</name>
    <dbReference type="NCBI Taxonomy" id="45954"/>
    <lineage>
        <taxon>Eukaryota</taxon>
        <taxon>Metazoa</taxon>
        <taxon>Spiralia</taxon>
        <taxon>Lophotrochozoa</taxon>
        <taxon>Mollusca</taxon>
        <taxon>Bivalvia</taxon>
        <taxon>Autobranchia</taxon>
        <taxon>Heteroconchia</taxon>
        <taxon>Euheterodonta</taxon>
        <taxon>Imparidentia</taxon>
        <taxon>Neoheterodontei</taxon>
        <taxon>Myida</taxon>
        <taxon>Dreissenoidea</taxon>
        <taxon>Dreissenidae</taxon>
        <taxon>Dreissena</taxon>
    </lineage>
</organism>
<gene>
    <name evidence="1" type="ORF">DPMN_045226</name>
</gene>
<evidence type="ECO:0000313" key="2">
    <source>
        <dbReference type="Proteomes" id="UP000828390"/>
    </source>
</evidence>
<dbReference type="Proteomes" id="UP000828390">
    <property type="component" value="Unassembled WGS sequence"/>
</dbReference>
<keyword evidence="2" id="KW-1185">Reference proteome</keyword>
<reference evidence="1" key="2">
    <citation type="submission" date="2020-11" db="EMBL/GenBank/DDBJ databases">
        <authorList>
            <person name="McCartney M.A."/>
            <person name="Auch B."/>
            <person name="Kono T."/>
            <person name="Mallez S."/>
            <person name="Becker A."/>
            <person name="Gohl D.M."/>
            <person name="Silverstein K.A.T."/>
            <person name="Koren S."/>
            <person name="Bechman K.B."/>
            <person name="Herman A."/>
            <person name="Abrahante J.E."/>
            <person name="Garbe J."/>
        </authorList>
    </citation>
    <scope>NUCLEOTIDE SEQUENCE</scope>
    <source>
        <strain evidence="1">Duluth1</strain>
        <tissue evidence="1">Whole animal</tissue>
    </source>
</reference>
<evidence type="ECO:0000313" key="1">
    <source>
        <dbReference type="EMBL" id="KAH3738588.1"/>
    </source>
</evidence>
<reference evidence="1" key="1">
    <citation type="journal article" date="2019" name="bioRxiv">
        <title>The Genome of the Zebra Mussel, Dreissena polymorpha: A Resource for Invasive Species Research.</title>
        <authorList>
            <person name="McCartney M.A."/>
            <person name="Auch B."/>
            <person name="Kono T."/>
            <person name="Mallez S."/>
            <person name="Zhang Y."/>
            <person name="Obille A."/>
            <person name="Becker A."/>
            <person name="Abrahante J.E."/>
            <person name="Garbe J."/>
            <person name="Badalamenti J.P."/>
            <person name="Herman A."/>
            <person name="Mangelson H."/>
            <person name="Liachko I."/>
            <person name="Sullivan S."/>
            <person name="Sone E.D."/>
            <person name="Koren S."/>
            <person name="Silverstein K.A.T."/>
            <person name="Beckman K.B."/>
            <person name="Gohl D.M."/>
        </authorList>
    </citation>
    <scope>NUCLEOTIDE SEQUENCE</scope>
    <source>
        <strain evidence="1">Duluth1</strain>
        <tissue evidence="1">Whole animal</tissue>
    </source>
</reference>
<dbReference type="AlphaFoldDB" id="A0A9D4D7D4"/>
<sequence length="77" mass="8446">MAHTKTGIHPLNPGAIPDLAYLLSTELSDATRSYLDITETSSLPNYNEYETSSLSLIIEPFTSSLHAKNEHLNSILS</sequence>
<protein>
    <submittedName>
        <fullName evidence="1">Uncharacterized protein</fullName>
    </submittedName>
</protein>